<dbReference type="AlphaFoldDB" id="A0A645IWS1"/>
<evidence type="ECO:0000313" key="1">
    <source>
        <dbReference type="EMBL" id="MPN54889.1"/>
    </source>
</evidence>
<dbReference type="EMBL" id="VSSQ01123562">
    <property type="protein sequence ID" value="MPN54889.1"/>
    <property type="molecule type" value="Genomic_DNA"/>
</dbReference>
<proteinExistence type="predicted"/>
<name>A0A645IWS1_9ZZZZ</name>
<organism evidence="1">
    <name type="scientific">bioreactor metagenome</name>
    <dbReference type="NCBI Taxonomy" id="1076179"/>
    <lineage>
        <taxon>unclassified sequences</taxon>
        <taxon>metagenomes</taxon>
        <taxon>ecological metagenomes</taxon>
    </lineage>
</organism>
<comment type="caution">
    <text evidence="1">The sequence shown here is derived from an EMBL/GenBank/DDBJ whole genome shotgun (WGS) entry which is preliminary data.</text>
</comment>
<sequence length="48" mass="5316">MGVFSDFLCGIAGIVHQDFLGGNEDPHSGFETIYVKRAILLLELHQVQ</sequence>
<gene>
    <name evidence="1" type="ORF">SDC9_202567</name>
</gene>
<accession>A0A645IWS1</accession>
<protein>
    <submittedName>
        <fullName evidence="1">Uncharacterized protein</fullName>
    </submittedName>
</protein>
<reference evidence="1" key="1">
    <citation type="submission" date="2019-08" db="EMBL/GenBank/DDBJ databases">
        <authorList>
            <person name="Kucharzyk K."/>
            <person name="Murdoch R.W."/>
            <person name="Higgins S."/>
            <person name="Loffler F."/>
        </authorList>
    </citation>
    <scope>NUCLEOTIDE SEQUENCE</scope>
</reference>